<reference evidence="2" key="1">
    <citation type="journal article" date="2021" name="PeerJ">
        <title>Extensive microbial diversity within the chicken gut microbiome revealed by metagenomics and culture.</title>
        <authorList>
            <person name="Gilroy R."/>
            <person name="Ravi A."/>
            <person name="Getino M."/>
            <person name="Pursley I."/>
            <person name="Horton D.L."/>
            <person name="Alikhan N.F."/>
            <person name="Baker D."/>
            <person name="Gharbi K."/>
            <person name="Hall N."/>
            <person name="Watson M."/>
            <person name="Adriaenssens E.M."/>
            <person name="Foster-Nyarko E."/>
            <person name="Jarju S."/>
            <person name="Secka A."/>
            <person name="Antonio M."/>
            <person name="Oren A."/>
            <person name="Chaudhuri R.R."/>
            <person name="La Ragione R."/>
            <person name="Hildebrand F."/>
            <person name="Pallen M.J."/>
        </authorList>
    </citation>
    <scope>NUCLEOTIDE SEQUENCE</scope>
    <source>
        <strain evidence="2">ChiGjej1B1-14440</strain>
    </source>
</reference>
<evidence type="ECO:0000259" key="1">
    <source>
        <dbReference type="Pfam" id="PF00535"/>
    </source>
</evidence>
<comment type="caution">
    <text evidence="2">The sequence shown here is derived from an EMBL/GenBank/DDBJ whole genome shotgun (WGS) entry which is preliminary data.</text>
</comment>
<dbReference type="SUPFAM" id="SSF53448">
    <property type="entry name" value="Nucleotide-diphospho-sugar transferases"/>
    <property type="match status" value="1"/>
</dbReference>
<dbReference type="PANTHER" id="PTHR22916">
    <property type="entry name" value="GLYCOSYLTRANSFERASE"/>
    <property type="match status" value="1"/>
</dbReference>
<sequence length="173" mass="20020">MCDKKRKISIIMGIYNCEKTLDVAIESILNQTYCNWEMIMCDDGSSDNTYNIALKYQKSYPDKFILIRNKKNMGLNITLNNCLKYAKGEYIARMDGDDISLPNRFEKQVEFLESNPQYAIVSSPMILFDESGDWGKTKVIEKPQIIDFVYHSPFFCHAVCMIRRESLMSVGGY</sequence>
<reference evidence="2" key="2">
    <citation type="submission" date="2021-04" db="EMBL/GenBank/DDBJ databases">
        <authorList>
            <person name="Gilroy R."/>
        </authorList>
    </citation>
    <scope>NUCLEOTIDE SEQUENCE</scope>
    <source>
        <strain evidence="2">ChiGjej1B1-14440</strain>
    </source>
</reference>
<evidence type="ECO:0000313" key="3">
    <source>
        <dbReference type="Proteomes" id="UP000886724"/>
    </source>
</evidence>
<dbReference type="EMBL" id="DXET01000111">
    <property type="protein sequence ID" value="HIX81305.1"/>
    <property type="molecule type" value="Genomic_DNA"/>
</dbReference>
<feature type="domain" description="Glycosyltransferase 2-like" evidence="1">
    <location>
        <begin position="9"/>
        <end position="168"/>
    </location>
</feature>
<proteinExistence type="predicted"/>
<dbReference type="GO" id="GO:0016758">
    <property type="term" value="F:hexosyltransferase activity"/>
    <property type="evidence" value="ECO:0007669"/>
    <property type="project" value="UniProtKB-ARBA"/>
</dbReference>
<evidence type="ECO:0000313" key="2">
    <source>
        <dbReference type="EMBL" id="HIX81305.1"/>
    </source>
</evidence>
<dbReference type="InterPro" id="IPR029044">
    <property type="entry name" value="Nucleotide-diphossugar_trans"/>
</dbReference>
<dbReference type="PANTHER" id="PTHR22916:SF3">
    <property type="entry name" value="UDP-GLCNAC:BETAGAL BETA-1,3-N-ACETYLGLUCOSAMINYLTRANSFERASE-LIKE PROTEIN 1"/>
    <property type="match status" value="1"/>
</dbReference>
<dbReference type="Pfam" id="PF00535">
    <property type="entry name" value="Glycos_transf_2"/>
    <property type="match status" value="1"/>
</dbReference>
<accession>A0A9D1XNP1</accession>
<dbReference type="AlphaFoldDB" id="A0A9D1XNP1"/>
<protein>
    <submittedName>
        <fullName evidence="2">Glycosyltransferase</fullName>
    </submittedName>
</protein>
<dbReference type="CDD" id="cd00761">
    <property type="entry name" value="Glyco_tranf_GTA_type"/>
    <property type="match status" value="1"/>
</dbReference>
<dbReference type="InterPro" id="IPR001173">
    <property type="entry name" value="Glyco_trans_2-like"/>
</dbReference>
<name>A0A9D1XNP1_9FIRM</name>
<feature type="non-terminal residue" evidence="2">
    <location>
        <position position="173"/>
    </location>
</feature>
<dbReference type="Gene3D" id="3.90.550.10">
    <property type="entry name" value="Spore Coat Polysaccharide Biosynthesis Protein SpsA, Chain A"/>
    <property type="match status" value="1"/>
</dbReference>
<gene>
    <name evidence="2" type="ORF">H9980_04945</name>
</gene>
<dbReference type="Proteomes" id="UP000886724">
    <property type="component" value="Unassembled WGS sequence"/>
</dbReference>
<organism evidence="2 3">
    <name type="scientific">Candidatus Erysipelatoclostridium merdavium</name>
    <dbReference type="NCBI Taxonomy" id="2838566"/>
    <lineage>
        <taxon>Bacteria</taxon>
        <taxon>Bacillati</taxon>
        <taxon>Bacillota</taxon>
        <taxon>Erysipelotrichia</taxon>
        <taxon>Erysipelotrichales</taxon>
        <taxon>Erysipelotrichales incertae sedis</taxon>
    </lineage>
</organism>